<comment type="function">
    <text evidence="4">Catalyzes the formation of 4-diphosphocytidyl-2-C-methyl-D-erythritol from CTP and 2-C-methyl-D-erythritol 4-phosphate (MEP).</text>
</comment>
<dbReference type="PANTHER" id="PTHR32125:SF4">
    <property type="entry name" value="2-C-METHYL-D-ERYTHRITOL 4-PHOSPHATE CYTIDYLYLTRANSFERASE, CHLOROPLASTIC"/>
    <property type="match status" value="1"/>
</dbReference>
<protein>
    <recommendedName>
        <fullName evidence="4">2-C-methyl-D-erythritol 4-phosphate cytidylyltransferase</fullName>
        <ecNumber evidence="4">2.7.7.60</ecNumber>
    </recommendedName>
    <alternativeName>
        <fullName evidence="4">4-diphosphocytidyl-2C-methyl-D-erythritol synthase</fullName>
    </alternativeName>
    <alternativeName>
        <fullName evidence="4">MEP cytidylyltransferase</fullName>
        <shortName evidence="4">MCT</shortName>
    </alternativeName>
</protein>
<gene>
    <name evidence="4" type="primary">ispD</name>
    <name evidence="5" type="ORF">CRV09_02860</name>
</gene>
<dbReference type="GO" id="GO:0019288">
    <property type="term" value="P:isopentenyl diphosphate biosynthetic process, methylerythritol 4-phosphate pathway"/>
    <property type="evidence" value="ECO:0007669"/>
    <property type="project" value="UniProtKB-UniRule"/>
</dbReference>
<feature type="site" description="Transition state stabilizer" evidence="4">
    <location>
        <position position="29"/>
    </location>
</feature>
<name>A0A2P5T1J2_9GAMM</name>
<dbReference type="CDD" id="cd02516">
    <property type="entry name" value="CDP-ME_synthetase"/>
    <property type="match status" value="1"/>
</dbReference>
<dbReference type="InterPro" id="IPR034683">
    <property type="entry name" value="IspD/TarI"/>
</dbReference>
<comment type="caution">
    <text evidence="5">The sequence shown here is derived from an EMBL/GenBank/DDBJ whole genome shotgun (WGS) entry which is preliminary data.</text>
</comment>
<evidence type="ECO:0000313" key="6">
    <source>
        <dbReference type="Proteomes" id="UP000295937"/>
    </source>
</evidence>
<comment type="catalytic activity">
    <reaction evidence="4">
        <text>2-C-methyl-D-erythritol 4-phosphate + CTP + H(+) = 4-CDP-2-C-methyl-D-erythritol + diphosphate</text>
        <dbReference type="Rhea" id="RHEA:13429"/>
        <dbReference type="ChEBI" id="CHEBI:15378"/>
        <dbReference type="ChEBI" id="CHEBI:33019"/>
        <dbReference type="ChEBI" id="CHEBI:37563"/>
        <dbReference type="ChEBI" id="CHEBI:57823"/>
        <dbReference type="ChEBI" id="CHEBI:58262"/>
        <dbReference type="EC" id="2.7.7.60"/>
    </reaction>
</comment>
<evidence type="ECO:0000256" key="2">
    <source>
        <dbReference type="ARBA" id="ARBA00022695"/>
    </source>
</evidence>
<keyword evidence="2 4" id="KW-0548">Nucleotidyltransferase</keyword>
<comment type="pathway">
    <text evidence="4">Isoprenoid biosynthesis; isopentenyl diphosphate biosynthesis via DXP pathway; isopentenyl diphosphate from 1-deoxy-D-xylulose 5-phosphate: step 2/6.</text>
</comment>
<evidence type="ECO:0000313" key="5">
    <source>
        <dbReference type="EMBL" id="PPI88464.1"/>
    </source>
</evidence>
<comment type="subunit">
    <text evidence="4">Homodimer.</text>
</comment>
<dbReference type="EC" id="2.7.7.60" evidence="4"/>
<organism evidence="5 6">
    <name type="scientific">Candidatus Pantoea edessiphila</name>
    <dbReference type="NCBI Taxonomy" id="2044610"/>
    <lineage>
        <taxon>Bacteria</taxon>
        <taxon>Pseudomonadati</taxon>
        <taxon>Pseudomonadota</taxon>
        <taxon>Gammaproteobacteria</taxon>
        <taxon>Enterobacterales</taxon>
        <taxon>Erwiniaceae</taxon>
        <taxon>Pantoea</taxon>
    </lineage>
</organism>
<dbReference type="PANTHER" id="PTHR32125">
    <property type="entry name" value="2-C-METHYL-D-ERYTHRITOL 4-PHOSPHATE CYTIDYLYLTRANSFERASE, CHLOROPLASTIC"/>
    <property type="match status" value="1"/>
</dbReference>
<dbReference type="Proteomes" id="UP000295937">
    <property type="component" value="Unassembled WGS sequence"/>
</dbReference>
<dbReference type="EMBL" id="PDKR01000004">
    <property type="protein sequence ID" value="PPI88464.1"/>
    <property type="molecule type" value="Genomic_DNA"/>
</dbReference>
<evidence type="ECO:0000256" key="3">
    <source>
        <dbReference type="ARBA" id="ARBA00023229"/>
    </source>
</evidence>
<dbReference type="Gene3D" id="3.90.550.10">
    <property type="entry name" value="Spore Coat Polysaccharide Biosynthesis Protein SpsA, Chain A"/>
    <property type="match status" value="1"/>
</dbReference>
<dbReference type="SUPFAM" id="SSF53448">
    <property type="entry name" value="Nucleotide-diphospho-sugar transferases"/>
    <property type="match status" value="1"/>
</dbReference>
<dbReference type="InterPro" id="IPR050088">
    <property type="entry name" value="IspD/TarI_cytidylyltransf_bact"/>
</dbReference>
<dbReference type="InterPro" id="IPR029044">
    <property type="entry name" value="Nucleotide-diphossugar_trans"/>
</dbReference>
<dbReference type="InterPro" id="IPR001228">
    <property type="entry name" value="IspD"/>
</dbReference>
<comment type="similarity">
    <text evidence="4">Belongs to the IspD/TarI cytidylyltransferase family. IspD subfamily.</text>
</comment>
<dbReference type="OrthoDB" id="9806837at2"/>
<evidence type="ECO:0000256" key="4">
    <source>
        <dbReference type="HAMAP-Rule" id="MF_00108"/>
    </source>
</evidence>
<keyword evidence="1 4" id="KW-0808">Transferase</keyword>
<feature type="site" description="Positions MEP for the nucleophilic attack" evidence="4">
    <location>
        <position position="159"/>
    </location>
</feature>
<dbReference type="RefSeq" id="WP_136132656.1">
    <property type="nucleotide sequence ID" value="NZ_PDKR01000004.1"/>
</dbReference>
<dbReference type="UniPathway" id="UPA00056">
    <property type="reaction ID" value="UER00093"/>
</dbReference>
<dbReference type="FunFam" id="3.90.550.10:FF:000003">
    <property type="entry name" value="2-C-methyl-D-erythritol 4-phosphate cytidylyltransferase"/>
    <property type="match status" value="1"/>
</dbReference>
<accession>A0A2P5T1J2</accession>
<keyword evidence="3 4" id="KW-0414">Isoprene biosynthesis</keyword>
<dbReference type="HAMAP" id="MF_00108">
    <property type="entry name" value="IspD"/>
    <property type="match status" value="1"/>
</dbReference>
<evidence type="ECO:0000256" key="1">
    <source>
        <dbReference type="ARBA" id="ARBA00022679"/>
    </source>
</evidence>
<feature type="site" description="Transition state stabilizer" evidence="4">
    <location>
        <position position="22"/>
    </location>
</feature>
<dbReference type="Pfam" id="PF01128">
    <property type="entry name" value="IspD"/>
    <property type="match status" value="1"/>
</dbReference>
<sequence length="236" mass="26565">MNNSSIKKDIIAIVPAAGIGKRMKIKHPKQYLTIGKYTILEHCIFSLFSHSDIKQVIIALNSNDQYFSKLPLASNNRILCVIGGDTRAKSVLAALKTIQNNAWVLIHDASRPCLHIDDLIRLIKIREKSNIGGILAIPINDTIKLSNNRHNLIKKTVERKNLWRALTPQFFPCSLLISCLIKALTEGIDITDEASALEYCGYNPNLIKGRNDNIKITFPEDLLLAELYLKKIFKGY</sequence>
<dbReference type="NCBIfam" id="TIGR00453">
    <property type="entry name" value="ispD"/>
    <property type="match status" value="1"/>
</dbReference>
<proteinExistence type="inferred from homology"/>
<dbReference type="AlphaFoldDB" id="A0A2P5T1J2"/>
<dbReference type="GO" id="GO:0050518">
    <property type="term" value="F:2-C-methyl-D-erythritol 4-phosphate cytidylyltransferase activity"/>
    <property type="evidence" value="ECO:0007669"/>
    <property type="project" value="UniProtKB-UniRule"/>
</dbReference>
<feature type="site" description="Positions MEP for the nucleophilic attack" evidence="4">
    <location>
        <position position="215"/>
    </location>
</feature>
<reference evidence="5 6" key="1">
    <citation type="journal article" date="2018" name="Genome Biol. Evol.">
        <title>Cladogenesis and Genomic Streamlining in Extracellular Endosymbionts of Tropical Stink Bugs.</title>
        <authorList>
            <person name="Otero-Bravo A."/>
            <person name="Goffredi S."/>
            <person name="Sabree Z.L."/>
        </authorList>
    </citation>
    <scope>NUCLEOTIDE SEQUENCE [LARGE SCALE GENOMIC DNA]</scope>
    <source>
        <strain evidence="5 6">SoEO</strain>
    </source>
</reference>